<gene>
    <name evidence="4" type="ORF">H6A60_11465</name>
</gene>
<keyword evidence="5" id="KW-1185">Reference proteome</keyword>
<evidence type="ECO:0000256" key="2">
    <source>
        <dbReference type="ARBA" id="ARBA00022553"/>
    </source>
</evidence>
<organism evidence="4 5">
    <name type="scientific">Sutterella massiliensis</name>
    <dbReference type="NCBI Taxonomy" id="1816689"/>
    <lineage>
        <taxon>Bacteria</taxon>
        <taxon>Pseudomonadati</taxon>
        <taxon>Pseudomonadota</taxon>
        <taxon>Betaproteobacteria</taxon>
        <taxon>Burkholderiales</taxon>
        <taxon>Sutterellaceae</taxon>
        <taxon>Sutterella</taxon>
    </lineage>
</organism>
<sequence>MYYENGFAIVGVGCRFPGGIESLDGLWDVLAKGADVVTNVPDSRFSIRRYWHPERQAPGRTCTTAAGIVGDIKAFDAAFFGMSPKEAEALDPQQRMVLEMAWEAFEDAGIKPSSVAGTNAAVYIGAASTDMGMIHSDDLSVTGPYGMTGTSLSIIANRLSYYFDLHGPSMTIDTAC</sequence>
<evidence type="ECO:0000313" key="4">
    <source>
        <dbReference type="EMBL" id="MBM6705083.1"/>
    </source>
</evidence>
<comment type="caution">
    <text evidence="4">The sequence shown here is derived from an EMBL/GenBank/DDBJ whole genome shotgun (WGS) entry which is preliminary data.</text>
</comment>
<reference evidence="4 5" key="1">
    <citation type="journal article" date="2021" name="Sci. Rep.">
        <title>The distribution of antibiotic resistance genes in chicken gut microbiota commensals.</title>
        <authorList>
            <person name="Juricova H."/>
            <person name="Matiasovicova J."/>
            <person name="Kubasova T."/>
            <person name="Cejkova D."/>
            <person name="Rychlik I."/>
        </authorList>
    </citation>
    <scope>NUCLEOTIDE SEQUENCE [LARGE SCALE GENOMIC DNA]</scope>
    <source>
        <strain evidence="4 5">An829</strain>
    </source>
</reference>
<dbReference type="InterPro" id="IPR014030">
    <property type="entry name" value="Ketoacyl_synth_N"/>
</dbReference>
<dbReference type="PROSITE" id="PS52004">
    <property type="entry name" value="KS3_2"/>
    <property type="match status" value="1"/>
</dbReference>
<dbReference type="InterPro" id="IPR020841">
    <property type="entry name" value="PKS_Beta-ketoAc_synthase_dom"/>
</dbReference>
<dbReference type="InterPro" id="IPR016039">
    <property type="entry name" value="Thiolase-like"/>
</dbReference>
<proteinExistence type="predicted"/>
<keyword evidence="2" id="KW-0597">Phosphoprotein</keyword>
<dbReference type="EMBL" id="JACJJC010000098">
    <property type="protein sequence ID" value="MBM6705083.1"/>
    <property type="molecule type" value="Genomic_DNA"/>
</dbReference>
<dbReference type="InterPro" id="IPR050091">
    <property type="entry name" value="PKS_NRPS_Biosynth_Enz"/>
</dbReference>
<protein>
    <submittedName>
        <fullName evidence="4">Polyketide synthase</fullName>
    </submittedName>
</protein>
<dbReference type="PANTHER" id="PTHR43775:SF37">
    <property type="entry name" value="SI:DKEY-61P9.11"/>
    <property type="match status" value="1"/>
</dbReference>
<dbReference type="Gene3D" id="3.40.47.10">
    <property type="match status" value="1"/>
</dbReference>
<dbReference type="SUPFAM" id="SSF53901">
    <property type="entry name" value="Thiolase-like"/>
    <property type="match status" value="1"/>
</dbReference>
<dbReference type="SMART" id="SM00825">
    <property type="entry name" value="PKS_KS"/>
    <property type="match status" value="1"/>
</dbReference>
<feature type="non-terminal residue" evidence="4">
    <location>
        <position position="176"/>
    </location>
</feature>
<evidence type="ECO:0000256" key="1">
    <source>
        <dbReference type="ARBA" id="ARBA00022450"/>
    </source>
</evidence>
<dbReference type="RefSeq" id="WP_205104747.1">
    <property type="nucleotide sequence ID" value="NZ_JACJJC010000098.1"/>
</dbReference>
<name>A0ABS2DWG9_9BURK</name>
<evidence type="ECO:0000259" key="3">
    <source>
        <dbReference type="PROSITE" id="PS52004"/>
    </source>
</evidence>
<accession>A0ABS2DWG9</accession>
<dbReference type="Pfam" id="PF00109">
    <property type="entry name" value="ketoacyl-synt"/>
    <property type="match status" value="1"/>
</dbReference>
<feature type="domain" description="Ketosynthase family 3 (KS3)" evidence="3">
    <location>
        <begin position="4"/>
        <end position="176"/>
    </location>
</feature>
<dbReference type="Proteomes" id="UP000715095">
    <property type="component" value="Unassembled WGS sequence"/>
</dbReference>
<dbReference type="CDD" id="cd00833">
    <property type="entry name" value="PKS"/>
    <property type="match status" value="1"/>
</dbReference>
<evidence type="ECO:0000313" key="5">
    <source>
        <dbReference type="Proteomes" id="UP000715095"/>
    </source>
</evidence>
<dbReference type="PANTHER" id="PTHR43775">
    <property type="entry name" value="FATTY ACID SYNTHASE"/>
    <property type="match status" value="1"/>
</dbReference>
<keyword evidence="1" id="KW-0596">Phosphopantetheine</keyword>